<keyword evidence="3" id="KW-1185">Reference proteome</keyword>
<feature type="transmembrane region" description="Helical" evidence="1">
    <location>
        <begin position="60"/>
        <end position="78"/>
    </location>
</feature>
<feature type="transmembrane region" description="Helical" evidence="1">
    <location>
        <begin position="205"/>
        <end position="230"/>
    </location>
</feature>
<feature type="transmembrane region" description="Helical" evidence="1">
    <location>
        <begin position="306"/>
        <end position="334"/>
    </location>
</feature>
<evidence type="ECO:0000313" key="2">
    <source>
        <dbReference type="EMBL" id="MDR7357392.1"/>
    </source>
</evidence>
<dbReference type="EMBL" id="JAVDYI010000001">
    <property type="protein sequence ID" value="MDR7357392.1"/>
    <property type="molecule type" value="Genomic_DNA"/>
</dbReference>
<organism evidence="2 3">
    <name type="scientific">Paeniglutamicibacter sulfureus</name>
    <dbReference type="NCBI Taxonomy" id="43666"/>
    <lineage>
        <taxon>Bacteria</taxon>
        <taxon>Bacillati</taxon>
        <taxon>Actinomycetota</taxon>
        <taxon>Actinomycetes</taxon>
        <taxon>Micrococcales</taxon>
        <taxon>Micrococcaceae</taxon>
        <taxon>Paeniglutamicibacter</taxon>
    </lineage>
</organism>
<reference evidence="2 3" key="1">
    <citation type="submission" date="2023-07" db="EMBL/GenBank/DDBJ databases">
        <title>Sequencing the genomes of 1000 actinobacteria strains.</title>
        <authorList>
            <person name="Klenk H.-P."/>
        </authorList>
    </citation>
    <scope>NUCLEOTIDE SEQUENCE [LARGE SCALE GENOMIC DNA]</scope>
    <source>
        <strain evidence="2 3">DSM 20167</strain>
    </source>
</reference>
<keyword evidence="1" id="KW-0812">Transmembrane</keyword>
<evidence type="ECO:0008006" key="4">
    <source>
        <dbReference type="Google" id="ProtNLM"/>
    </source>
</evidence>
<dbReference type="RefSeq" id="WP_310288829.1">
    <property type="nucleotide sequence ID" value="NZ_BAAAWO010000001.1"/>
</dbReference>
<feature type="transmembrane region" description="Helical" evidence="1">
    <location>
        <begin position="84"/>
        <end position="106"/>
    </location>
</feature>
<evidence type="ECO:0000313" key="3">
    <source>
        <dbReference type="Proteomes" id="UP001183817"/>
    </source>
</evidence>
<feature type="transmembrane region" description="Helical" evidence="1">
    <location>
        <begin position="6"/>
        <end position="25"/>
    </location>
</feature>
<accession>A0ABU2BFG8</accession>
<proteinExistence type="predicted"/>
<dbReference type="Proteomes" id="UP001183817">
    <property type="component" value="Unassembled WGS sequence"/>
</dbReference>
<comment type="caution">
    <text evidence="2">The sequence shown here is derived from an EMBL/GenBank/DDBJ whole genome shotgun (WGS) entry which is preliminary data.</text>
</comment>
<keyword evidence="1" id="KW-1133">Transmembrane helix</keyword>
<name>A0ABU2BFG8_9MICC</name>
<feature type="transmembrane region" description="Helical" evidence="1">
    <location>
        <begin position="138"/>
        <end position="161"/>
    </location>
</feature>
<sequence>MINGFALLLLLGFSVGIVLLVRRNIVSQKRSDLLSLAAAGTFVERANAGRVLRSLRARTVAALAVMALGGAAALVLHAEYPGAAGLPLAAAPACMWILASLVFVAWRLPHEFSDISPESSLHTSAELTPRSTGMFGPAWGIVMPAVLLGASAAGLILAGILSGPDERGRFRNLPYVSAGGAELDQNMVVAQVQLGAGSIGPFPGWYYGLPVLALLLLGAGLGLWALSSNARRPRMRGLRLRAFDDAVRTNVGYVISTGFSAMLCFQVAPLLLFAASALHGSGMNAPYVVGQVLDEGRVPGMTADPLLSALAMAMAVVALLLLIVGAVLLVRLLGWVGATVRPLRFPATAGAIA</sequence>
<evidence type="ECO:0000256" key="1">
    <source>
        <dbReference type="SAM" id="Phobius"/>
    </source>
</evidence>
<protein>
    <recommendedName>
        <fullName evidence="4">ABC transporter permease</fullName>
    </recommendedName>
</protein>
<gene>
    <name evidence="2" type="ORF">J2S64_001083</name>
</gene>
<feature type="transmembrane region" description="Helical" evidence="1">
    <location>
        <begin position="251"/>
        <end position="278"/>
    </location>
</feature>
<keyword evidence="1" id="KW-0472">Membrane</keyword>